<dbReference type="RefSeq" id="WP_136734104.1">
    <property type="nucleotide sequence ID" value="NZ_SWDB01000001.1"/>
</dbReference>
<evidence type="ECO:0000313" key="4">
    <source>
        <dbReference type="Proteomes" id="UP000307999"/>
    </source>
</evidence>
<keyword evidence="4" id="KW-1185">Reference proteome</keyword>
<comment type="caution">
    <text evidence="3">The sequence shown here is derived from an EMBL/GenBank/DDBJ whole genome shotgun (WGS) entry which is preliminary data.</text>
</comment>
<protein>
    <submittedName>
        <fullName evidence="3">BON domain-containing protein</fullName>
    </submittedName>
</protein>
<evidence type="ECO:0000313" key="3">
    <source>
        <dbReference type="EMBL" id="TKB47915.1"/>
    </source>
</evidence>
<organism evidence="3 4">
    <name type="scientific">Thalassotalea mangrovi</name>
    <dbReference type="NCBI Taxonomy" id="2572245"/>
    <lineage>
        <taxon>Bacteria</taxon>
        <taxon>Pseudomonadati</taxon>
        <taxon>Pseudomonadota</taxon>
        <taxon>Gammaproteobacteria</taxon>
        <taxon>Alteromonadales</taxon>
        <taxon>Colwelliaceae</taxon>
        <taxon>Thalassotalea</taxon>
    </lineage>
</organism>
<dbReference type="InterPro" id="IPR051686">
    <property type="entry name" value="Lipoprotein_DolP"/>
</dbReference>
<dbReference type="PANTHER" id="PTHR34606:SF4">
    <property type="entry name" value="OUTER MEMBRANE LIPOPROTEIN DOLP"/>
    <property type="match status" value="1"/>
</dbReference>
<feature type="domain" description="BON" evidence="2">
    <location>
        <begin position="122"/>
        <end position="188"/>
    </location>
</feature>
<name>A0A4U1BD43_9GAMM</name>
<accession>A0A4U1BD43</accession>
<sequence>MFKQLILITAIASSLQGCAVALVGAAAGGAMSYNDRRTLGAQVDDQAIEVKAYGRVSSEPLLDEATNVKFISVNGHLLVVGQAPTQALKDQVIRLISDIPGVRKLHNQIRVGKMLSLTSKGADSWLTTKVKTELMMDDRIKSTAIKVVTEDSEVFLMGLVNQQESTIAVDIVRNVPGVAKVYRAFEYQ</sequence>
<dbReference type="PROSITE" id="PS50914">
    <property type="entry name" value="BON"/>
    <property type="match status" value="2"/>
</dbReference>
<dbReference type="Pfam" id="PF04972">
    <property type="entry name" value="BON"/>
    <property type="match status" value="2"/>
</dbReference>
<dbReference type="PROSITE" id="PS51257">
    <property type="entry name" value="PROKAR_LIPOPROTEIN"/>
    <property type="match status" value="1"/>
</dbReference>
<dbReference type="PANTHER" id="PTHR34606">
    <property type="entry name" value="BON DOMAIN-CONTAINING PROTEIN"/>
    <property type="match status" value="1"/>
</dbReference>
<proteinExistence type="predicted"/>
<dbReference type="InterPro" id="IPR007055">
    <property type="entry name" value="BON_dom"/>
</dbReference>
<feature type="domain" description="BON" evidence="2">
    <location>
        <begin position="44"/>
        <end position="113"/>
    </location>
</feature>
<reference evidence="3 4" key="1">
    <citation type="submission" date="2019-04" db="EMBL/GenBank/DDBJ databases">
        <title>Thalassotalea guangxiensis sp. nov., isolated from sediment of the coastal wetland.</title>
        <authorList>
            <person name="Zheng S."/>
            <person name="Zhang D."/>
        </authorList>
    </citation>
    <scope>NUCLEOTIDE SEQUENCE [LARGE SCALE GENOMIC DNA]</scope>
    <source>
        <strain evidence="3 4">ZS-4</strain>
    </source>
</reference>
<dbReference type="OrthoDB" id="9783990at2"/>
<evidence type="ECO:0000259" key="2">
    <source>
        <dbReference type="PROSITE" id="PS50914"/>
    </source>
</evidence>
<gene>
    <name evidence="3" type="ORF">E8M12_00460</name>
</gene>
<dbReference type="Proteomes" id="UP000307999">
    <property type="component" value="Unassembled WGS sequence"/>
</dbReference>
<evidence type="ECO:0000256" key="1">
    <source>
        <dbReference type="SAM" id="SignalP"/>
    </source>
</evidence>
<feature type="signal peptide" evidence="1">
    <location>
        <begin position="1"/>
        <end position="19"/>
    </location>
</feature>
<feature type="chain" id="PRO_5020663415" evidence="1">
    <location>
        <begin position="20"/>
        <end position="188"/>
    </location>
</feature>
<dbReference type="AlphaFoldDB" id="A0A4U1BD43"/>
<keyword evidence="1" id="KW-0732">Signal</keyword>
<dbReference type="EMBL" id="SWDB01000001">
    <property type="protein sequence ID" value="TKB47915.1"/>
    <property type="molecule type" value="Genomic_DNA"/>
</dbReference>